<dbReference type="PANTHER" id="PTHR19384:SF128">
    <property type="entry name" value="NADPH OXIDOREDUCTASE A"/>
    <property type="match status" value="1"/>
</dbReference>
<dbReference type="PANTHER" id="PTHR19384">
    <property type="entry name" value="NITRIC OXIDE SYNTHASE-RELATED"/>
    <property type="match status" value="1"/>
</dbReference>
<dbReference type="GO" id="GO:0010181">
    <property type="term" value="F:FMN binding"/>
    <property type="evidence" value="ECO:0007669"/>
    <property type="project" value="TreeGrafter"/>
</dbReference>
<name>A0AAD9ZDQ2_9LECA</name>
<comment type="cofactor">
    <cofactor evidence="1">
        <name>FMN</name>
        <dbReference type="ChEBI" id="CHEBI:58210"/>
    </cofactor>
</comment>
<evidence type="ECO:0000313" key="5">
    <source>
        <dbReference type="Proteomes" id="UP001276659"/>
    </source>
</evidence>
<evidence type="ECO:0000256" key="2">
    <source>
        <dbReference type="ARBA" id="ARBA00022630"/>
    </source>
</evidence>
<organism evidence="4 5">
    <name type="scientific">Lepraria neglecta</name>
    <dbReference type="NCBI Taxonomy" id="209136"/>
    <lineage>
        <taxon>Eukaryota</taxon>
        <taxon>Fungi</taxon>
        <taxon>Dikarya</taxon>
        <taxon>Ascomycota</taxon>
        <taxon>Pezizomycotina</taxon>
        <taxon>Lecanoromycetes</taxon>
        <taxon>OSLEUM clade</taxon>
        <taxon>Lecanoromycetidae</taxon>
        <taxon>Lecanorales</taxon>
        <taxon>Lecanorineae</taxon>
        <taxon>Stereocaulaceae</taxon>
        <taxon>Lepraria</taxon>
    </lineage>
</organism>
<dbReference type="SUPFAM" id="SSF52343">
    <property type="entry name" value="Ferredoxin reductase-like, C-terminal NADP-linked domain"/>
    <property type="match status" value="1"/>
</dbReference>
<evidence type="ECO:0000256" key="3">
    <source>
        <dbReference type="ARBA" id="ARBA00022643"/>
    </source>
</evidence>
<evidence type="ECO:0008006" key="6">
    <source>
        <dbReference type="Google" id="ProtNLM"/>
    </source>
</evidence>
<keyword evidence="2" id="KW-0285">Flavoprotein</keyword>
<dbReference type="GO" id="GO:0050660">
    <property type="term" value="F:flavin adenine dinucleotide binding"/>
    <property type="evidence" value="ECO:0007669"/>
    <property type="project" value="TreeGrafter"/>
</dbReference>
<dbReference type="Gene3D" id="3.40.50.80">
    <property type="entry name" value="Nucleotide-binding domain of ferredoxin-NADP reductase (FNR) module"/>
    <property type="match status" value="1"/>
</dbReference>
<evidence type="ECO:0000256" key="1">
    <source>
        <dbReference type="ARBA" id="ARBA00001917"/>
    </source>
</evidence>
<accession>A0AAD9ZDQ2</accession>
<dbReference type="InterPro" id="IPR017938">
    <property type="entry name" value="Riboflavin_synthase-like_b-brl"/>
</dbReference>
<reference evidence="4" key="1">
    <citation type="submission" date="2022-11" db="EMBL/GenBank/DDBJ databases">
        <title>Chromosomal genome sequence assembly and mating type (MAT) locus characterization of the leprose asexual lichenized fungus Lepraria neglecta (Nyl.) Erichsen.</title>
        <authorList>
            <person name="Allen J.L."/>
            <person name="Pfeffer B."/>
        </authorList>
    </citation>
    <scope>NUCLEOTIDE SEQUENCE</scope>
    <source>
        <strain evidence="4">Allen 5258</strain>
    </source>
</reference>
<dbReference type="Proteomes" id="UP001276659">
    <property type="component" value="Unassembled WGS sequence"/>
</dbReference>
<dbReference type="GO" id="GO:0016491">
    <property type="term" value="F:oxidoreductase activity"/>
    <property type="evidence" value="ECO:0007669"/>
    <property type="project" value="TreeGrafter"/>
</dbReference>
<dbReference type="EMBL" id="JASNWA010000004">
    <property type="protein sequence ID" value="KAK3176432.1"/>
    <property type="molecule type" value="Genomic_DNA"/>
</dbReference>
<gene>
    <name evidence="4" type="ORF">OEA41_007755</name>
</gene>
<comment type="caution">
    <text evidence="4">The sequence shown here is derived from an EMBL/GenBank/DDBJ whole genome shotgun (WGS) entry which is preliminary data.</text>
</comment>
<dbReference type="InterPro" id="IPR039261">
    <property type="entry name" value="FNR_nucleotide-bd"/>
</dbReference>
<sequence>MINASIIPTHPANTDASQRSLNLSLDIGSAMYKDINCIQILPLNHPSKVDRALKALSVDGDSIPELITEAIPTYSTFLTKFADLDSPFKLLDWLLATDDPAASSSADLMKEMPSHLFVLETLELFSKTKLLSASISDLSFLQDVLLSMPLLHSRTYSVASSLLTPSECHNKLDLMLKRIPNGRFSSVFLNDHSANSSSSEPARLQYRIVDSVSGPRLRDLNTKNDKPLVVVATGAGFGPINCLLQARITAAHRRTESEGPIDQTTSLFLVFHHTDVPLAQPILDEASSLGLIDEVHIVESNAEKKRVQDLLVREDVAEMLKESLLQGEGGWASVCENEQAAMGVRAAFEQVLGSEGVDETFHGERYLKEVFSS</sequence>
<protein>
    <recommendedName>
        <fullName evidence="6">FAD-binding FR-type domain-containing protein</fullName>
    </recommendedName>
</protein>
<keyword evidence="3" id="KW-0288">FMN</keyword>
<dbReference type="AlphaFoldDB" id="A0AAD9ZDQ2"/>
<keyword evidence="5" id="KW-1185">Reference proteome</keyword>
<proteinExistence type="predicted"/>
<dbReference type="SUPFAM" id="SSF63380">
    <property type="entry name" value="Riboflavin synthase domain-like"/>
    <property type="match status" value="1"/>
</dbReference>
<dbReference type="GO" id="GO:0005829">
    <property type="term" value="C:cytosol"/>
    <property type="evidence" value="ECO:0007669"/>
    <property type="project" value="TreeGrafter"/>
</dbReference>
<evidence type="ECO:0000313" key="4">
    <source>
        <dbReference type="EMBL" id="KAK3176432.1"/>
    </source>
</evidence>